<dbReference type="PANTHER" id="PTHR39210">
    <property type="entry name" value="HEPARIN-SULFATE LYASE"/>
    <property type="match status" value="1"/>
</dbReference>
<keyword evidence="2" id="KW-0732">Signal</keyword>
<accession>A0ABS9L028</accession>
<keyword evidence="8" id="KW-1185">Reference proteome</keyword>
<evidence type="ECO:0000259" key="6">
    <source>
        <dbReference type="Pfam" id="PF07940"/>
    </source>
</evidence>
<comment type="caution">
    <text evidence="7">The sequence shown here is derived from an EMBL/GenBank/DDBJ whole genome shotgun (WGS) entry which is preliminary data.</text>
</comment>
<dbReference type="RefSeq" id="WP_237876986.1">
    <property type="nucleotide sequence ID" value="NZ_JAKLTR010000029.1"/>
</dbReference>
<comment type="subcellular location">
    <subcellularLocation>
        <location evidence="1">Periplasm</location>
    </subcellularLocation>
</comment>
<evidence type="ECO:0000256" key="3">
    <source>
        <dbReference type="ARBA" id="ARBA00022764"/>
    </source>
</evidence>
<dbReference type="Pfam" id="PF07940">
    <property type="entry name" value="Hepar_II_III_C"/>
    <property type="match status" value="1"/>
</dbReference>
<keyword evidence="3" id="KW-0574">Periplasm</keyword>
<evidence type="ECO:0000256" key="1">
    <source>
        <dbReference type="ARBA" id="ARBA00004418"/>
    </source>
</evidence>
<dbReference type="Proteomes" id="UP001165367">
    <property type="component" value="Unassembled WGS sequence"/>
</dbReference>
<protein>
    <submittedName>
        <fullName evidence="7">Heparinase II/III family protein</fullName>
    </submittedName>
</protein>
<evidence type="ECO:0000256" key="2">
    <source>
        <dbReference type="ARBA" id="ARBA00022729"/>
    </source>
</evidence>
<reference evidence="7" key="1">
    <citation type="submission" date="2022-01" db="EMBL/GenBank/DDBJ databases">
        <authorList>
            <person name="Jo J.-H."/>
            <person name="Im W.-T."/>
        </authorList>
    </citation>
    <scope>NUCLEOTIDE SEQUENCE</scope>
    <source>
        <strain evidence="7">NA20</strain>
    </source>
</reference>
<evidence type="ECO:0000313" key="7">
    <source>
        <dbReference type="EMBL" id="MCG2617977.1"/>
    </source>
</evidence>
<evidence type="ECO:0000256" key="4">
    <source>
        <dbReference type="ARBA" id="ARBA00023239"/>
    </source>
</evidence>
<dbReference type="SUPFAM" id="SSF48230">
    <property type="entry name" value="Chondroitin AC/alginate lyase"/>
    <property type="match status" value="1"/>
</dbReference>
<feature type="domain" description="Heparinase II/III-like C-terminal" evidence="6">
    <location>
        <begin position="364"/>
        <end position="622"/>
    </location>
</feature>
<proteinExistence type="predicted"/>
<dbReference type="InterPro" id="IPR008397">
    <property type="entry name" value="Alginate_lyase_dom"/>
</dbReference>
<feature type="domain" description="Alginate lyase" evidence="5">
    <location>
        <begin position="79"/>
        <end position="286"/>
    </location>
</feature>
<dbReference type="EMBL" id="JAKLTR010000029">
    <property type="protein sequence ID" value="MCG2617977.1"/>
    <property type="molecule type" value="Genomic_DNA"/>
</dbReference>
<keyword evidence="4" id="KW-0456">Lyase</keyword>
<name>A0ABS9L028_9BACT</name>
<evidence type="ECO:0000313" key="8">
    <source>
        <dbReference type="Proteomes" id="UP001165367"/>
    </source>
</evidence>
<dbReference type="InterPro" id="IPR008929">
    <property type="entry name" value="Chondroitin_lyas"/>
</dbReference>
<evidence type="ECO:0000259" key="5">
    <source>
        <dbReference type="Pfam" id="PF05426"/>
    </source>
</evidence>
<dbReference type="Gene3D" id="2.70.98.70">
    <property type="match status" value="1"/>
</dbReference>
<dbReference type="InterPro" id="IPR012480">
    <property type="entry name" value="Hepar_II_III_C"/>
</dbReference>
<dbReference type="Gene3D" id="1.50.10.100">
    <property type="entry name" value="Chondroitin AC/alginate lyase"/>
    <property type="match status" value="1"/>
</dbReference>
<sequence>MFLLTDVQAQHPLTFFTKAEAANVKKELDRYPLLLKSYKDIKIQVDKQLGTDIDVPVPKDPAGGYTHDRHKSNYMLMFNSGILYNLTGDLRYAVLVKRILLKYALLNPTLKKHPQATSSSPGHIFWQALNDANWLVYTGMAYDLVQNSLSPAERKTIEDGAFKPEVDFITKDLNSWFNLIHNHGVWACAGVGIVGIATDNKEYVDIALYGTAKDGKSGFVAQLDGLFSPDGYYTEGPYYARYAILPYYIFANALQHARPSLKIFEHRGRILLKALQAALQQTNTDGSFFPFNDAIKEKDYSTSEMITAVNIAWTQYGADPGLLAIAKNQKQVMLNGGGASIAAALTGKNVPSYYPYKSVEYADGVKGDEGGIALIRSGKEKKLTTLLFKYTAHGLSHGHFDKLNISLYDQGNEILSDYGSARFVGVEQKYGGRYLPENDKYAAQTIAHNTVVADETSHFNGSEKQAEKFHANKQFSHLGNPAVQVVSADADNAYRDVRLQRTVYMLGLPGEKKLMLDVFHTYSNKVHQYDLPFQYKGQLISTSFRYRADQNNLQPLGSRNGYEYLWKEAQASIADTVAQFTFLNGQTYYTISTLVSDSATLFFTRTGANDPEFNLRREPAFIVRQNGQNKTFMSLLEIHGKMDPVIEISSQSYPSVTRLKLIRDDADFTVVQAAYGGKELLIAQSNKDFKDTEHTISNQGTDLTWKGPYAVWYDHKRIGVEK</sequence>
<dbReference type="Pfam" id="PF05426">
    <property type="entry name" value="Alginate_lyase"/>
    <property type="match status" value="1"/>
</dbReference>
<dbReference type="PANTHER" id="PTHR39210:SF1">
    <property type="entry name" value="HEPARIN-SULFATE LYASE"/>
    <property type="match status" value="1"/>
</dbReference>
<gene>
    <name evidence="7" type="ORF">LZZ85_26985</name>
</gene>
<organism evidence="7 8">
    <name type="scientific">Terrimonas ginsenosidimutans</name>
    <dbReference type="NCBI Taxonomy" id="2908004"/>
    <lineage>
        <taxon>Bacteria</taxon>
        <taxon>Pseudomonadati</taxon>
        <taxon>Bacteroidota</taxon>
        <taxon>Chitinophagia</taxon>
        <taxon>Chitinophagales</taxon>
        <taxon>Chitinophagaceae</taxon>
        <taxon>Terrimonas</taxon>
    </lineage>
</organism>